<dbReference type="GO" id="GO:0005886">
    <property type="term" value="C:plasma membrane"/>
    <property type="evidence" value="ECO:0007669"/>
    <property type="project" value="TreeGrafter"/>
</dbReference>
<gene>
    <name evidence="10" type="primary">nqrE_2</name>
    <name evidence="10" type="ORF">NCTC9149_05636</name>
</gene>
<dbReference type="InterPro" id="IPR001041">
    <property type="entry name" value="2Fe-2S_ferredoxin-type"/>
</dbReference>
<dbReference type="EMBL" id="UGMX01000002">
    <property type="protein sequence ID" value="STW09162.1"/>
    <property type="molecule type" value="Genomic_DNA"/>
</dbReference>
<dbReference type="SUPFAM" id="SSF54292">
    <property type="entry name" value="2Fe-2S ferredoxin-like"/>
    <property type="match status" value="1"/>
</dbReference>
<dbReference type="Pfam" id="PF02508">
    <property type="entry name" value="Rnf-Nqr"/>
    <property type="match status" value="1"/>
</dbReference>
<feature type="transmembrane region" description="Helical" evidence="8">
    <location>
        <begin position="30"/>
        <end position="51"/>
    </location>
</feature>
<dbReference type="GO" id="GO:0016491">
    <property type="term" value="F:oxidoreductase activity"/>
    <property type="evidence" value="ECO:0007669"/>
    <property type="project" value="UniProtKB-KW"/>
</dbReference>
<keyword evidence="3" id="KW-1003">Cell membrane</keyword>
<evidence type="ECO:0000256" key="7">
    <source>
        <dbReference type="ARBA" id="ARBA00023136"/>
    </source>
</evidence>
<feature type="transmembrane region" description="Helical" evidence="8">
    <location>
        <begin position="58"/>
        <end position="81"/>
    </location>
</feature>
<keyword evidence="2" id="KW-0813">Transport</keyword>
<dbReference type="PANTHER" id="PTHR30335">
    <property type="entry name" value="INTEGRAL MEMBRANE PROTEIN OF SOXR-REDUCING COMPLEX"/>
    <property type="match status" value="1"/>
</dbReference>
<comment type="subcellular location">
    <subcellularLocation>
        <location evidence="1">Endomembrane system</location>
        <topology evidence="1">Multi-pass membrane protein</topology>
    </subcellularLocation>
</comment>
<dbReference type="InterPro" id="IPR036010">
    <property type="entry name" value="2Fe-2S_ferredoxin-like_sf"/>
</dbReference>
<protein>
    <submittedName>
        <fullName evidence="10">Na(+)-translocating NADH-quinone reductase subunit F</fullName>
        <ecNumber evidence="10">1.6.5.-</ecNumber>
    </submittedName>
</protein>
<dbReference type="PANTHER" id="PTHR30335:SF1">
    <property type="entry name" value="NA(+)-TRANSLOCATING NADH-QUINONE REDUCTASE SUBUNIT E"/>
    <property type="match status" value="1"/>
</dbReference>
<evidence type="ECO:0000256" key="5">
    <source>
        <dbReference type="ARBA" id="ARBA00022967"/>
    </source>
</evidence>
<feature type="transmembrane region" description="Helical" evidence="8">
    <location>
        <begin position="159"/>
        <end position="179"/>
    </location>
</feature>
<keyword evidence="7 8" id="KW-0472">Membrane</keyword>
<evidence type="ECO:0000256" key="1">
    <source>
        <dbReference type="ARBA" id="ARBA00004127"/>
    </source>
</evidence>
<reference evidence="10 11" key="1">
    <citation type="submission" date="2018-06" db="EMBL/GenBank/DDBJ databases">
        <authorList>
            <consortium name="Pathogen Informatics"/>
            <person name="Doyle S."/>
        </authorList>
    </citation>
    <scope>NUCLEOTIDE SEQUENCE [LARGE SCALE GENOMIC DNA]</scope>
    <source>
        <strain evidence="10 11">NCTC9149</strain>
    </source>
</reference>
<evidence type="ECO:0000313" key="10">
    <source>
        <dbReference type="EMBL" id="STW09162.1"/>
    </source>
</evidence>
<feature type="transmembrane region" description="Helical" evidence="8">
    <location>
        <begin position="93"/>
        <end position="113"/>
    </location>
</feature>
<organism evidence="10 11">
    <name type="scientific">Klebsiella grimontii</name>
    <dbReference type="NCBI Taxonomy" id="2058152"/>
    <lineage>
        <taxon>Bacteria</taxon>
        <taxon>Pseudomonadati</taxon>
        <taxon>Pseudomonadota</taxon>
        <taxon>Gammaproteobacteria</taxon>
        <taxon>Enterobacterales</taxon>
        <taxon>Enterobacteriaceae</taxon>
        <taxon>Klebsiella/Raoultella group</taxon>
        <taxon>Klebsiella</taxon>
    </lineage>
</organism>
<keyword evidence="5" id="KW-1278">Translocase</keyword>
<name>A0A7H4P9P7_9ENTR</name>
<dbReference type="GO" id="GO:0012505">
    <property type="term" value="C:endomembrane system"/>
    <property type="evidence" value="ECO:0007669"/>
    <property type="project" value="UniProtKB-SubCell"/>
</dbReference>
<dbReference type="Pfam" id="PF00111">
    <property type="entry name" value="Fer2"/>
    <property type="match status" value="1"/>
</dbReference>
<evidence type="ECO:0000313" key="11">
    <source>
        <dbReference type="Proteomes" id="UP000254571"/>
    </source>
</evidence>
<evidence type="ECO:0000256" key="2">
    <source>
        <dbReference type="ARBA" id="ARBA00022448"/>
    </source>
</evidence>
<evidence type="ECO:0000256" key="3">
    <source>
        <dbReference type="ARBA" id="ARBA00022519"/>
    </source>
</evidence>
<evidence type="ECO:0000256" key="6">
    <source>
        <dbReference type="ARBA" id="ARBA00022989"/>
    </source>
</evidence>
<accession>A0A7H4P9P7</accession>
<dbReference type="InterPro" id="IPR003667">
    <property type="entry name" value="NqrDE/RnfAE"/>
</dbReference>
<keyword evidence="6 8" id="KW-1133">Transmembrane helix</keyword>
<dbReference type="GO" id="GO:0051536">
    <property type="term" value="F:iron-sulfur cluster binding"/>
    <property type="evidence" value="ECO:0007669"/>
    <property type="project" value="InterPro"/>
</dbReference>
<dbReference type="InterPro" id="IPR012675">
    <property type="entry name" value="Beta-grasp_dom_sf"/>
</dbReference>
<keyword evidence="3" id="KW-0997">Cell inner membrane</keyword>
<dbReference type="InterPro" id="IPR050133">
    <property type="entry name" value="NqrDE/RnfAE_oxidrdctase"/>
</dbReference>
<evidence type="ECO:0000256" key="4">
    <source>
        <dbReference type="ARBA" id="ARBA00022692"/>
    </source>
</evidence>
<dbReference type="AlphaFoldDB" id="A0A7H4P9P7"/>
<evidence type="ECO:0000259" key="9">
    <source>
        <dbReference type="PROSITE" id="PS51085"/>
    </source>
</evidence>
<keyword evidence="4 8" id="KW-0812">Transmembrane</keyword>
<dbReference type="PROSITE" id="PS51085">
    <property type="entry name" value="2FE2S_FER_2"/>
    <property type="match status" value="1"/>
</dbReference>
<dbReference type="EC" id="1.6.5.-" evidence="10"/>
<dbReference type="Gene3D" id="3.10.20.30">
    <property type="match status" value="1"/>
</dbReference>
<evidence type="ECO:0000256" key="8">
    <source>
        <dbReference type="SAM" id="Phobius"/>
    </source>
</evidence>
<dbReference type="Proteomes" id="UP000254571">
    <property type="component" value="Unassembled WGS sequence"/>
</dbReference>
<feature type="domain" description="2Fe-2S ferredoxin-type" evidence="9">
    <location>
        <begin position="188"/>
        <end position="282"/>
    </location>
</feature>
<keyword evidence="10" id="KW-0560">Oxidoreductase</keyword>
<proteinExistence type="predicted"/>
<comment type="caution">
    <text evidence="10">The sequence shown here is derived from an EMBL/GenBank/DDBJ whole genome shotgun (WGS) entry which is preliminary data.</text>
</comment>
<sequence length="285" mass="31029">MLGLAVPINNLVYNLVLRDGALVEGVDLSFLNFITFIGVIAALVQILEMILDKYFPTLYNALGIFLPLIAVNCAIFGGVSFMVQRDYNFSESIVYGFGSGIGWLLAIVAMAGIREKNEIRKRARGSAWVRDHLYYHRSDGAGLYVILRCAAIRAESMEIILGVVMFTLIVLVLSGLILAARSKLVNAGDVVIEINNEADKQIRTPAGDKLLNTLSSNGIFVSSACGGGGSCGQCRVTVKEGGGDILPTELSHITKREAREGCRLACQVAVKQNMKIELPEEIFWR</sequence>